<organism evidence="3">
    <name type="scientific">Leishmania guyanensis</name>
    <dbReference type="NCBI Taxonomy" id="5670"/>
    <lineage>
        <taxon>Eukaryota</taxon>
        <taxon>Discoba</taxon>
        <taxon>Euglenozoa</taxon>
        <taxon>Kinetoplastea</taxon>
        <taxon>Metakinetoplastina</taxon>
        <taxon>Trypanosomatida</taxon>
        <taxon>Trypanosomatidae</taxon>
        <taxon>Leishmaniinae</taxon>
        <taxon>Leishmania</taxon>
        <taxon>Leishmania guyanensis species complex</taxon>
    </lineage>
</organism>
<comment type="similarity">
    <text evidence="1">Belongs to the BROX family.</text>
</comment>
<dbReference type="PANTHER" id="PTHR23032:SF13">
    <property type="entry name" value="BRO1 DOMAIN-CONTAINING PROTEIN BROX"/>
    <property type="match status" value="1"/>
</dbReference>
<dbReference type="EMBL" id="CALQ01001033">
    <property type="protein sequence ID" value="CCM16262.1"/>
    <property type="molecule type" value="Genomic_DNA"/>
</dbReference>
<dbReference type="PANTHER" id="PTHR23032">
    <property type="entry name" value="BRO1 DOMAIN-CONTAINING PROTEIN BROX"/>
    <property type="match status" value="1"/>
</dbReference>
<proteinExistence type="inferred from homology"/>
<dbReference type="SMART" id="SM01041">
    <property type="entry name" value="BRO1"/>
    <property type="match status" value="1"/>
</dbReference>
<sequence>MNLRRNAFEITVFPFVRFKLNPIFPISFLSHCHRELDMFNNDALKYVLPIIPVRQTEKPGVNSQVEVDLSSSDKKAVGKERDACIKLFDDFYKHLVRKENSVDDKLSTSAGCEKYVKDLVDSIDEYTSFLANIVSKTPKFASLQYFYWSSPLTDKQEMAFDDYRYELLGVYYNVGAILMNIAQYLLCVRVTVGTLSFLEKDAYRALIKASAYFHFCANIADNMKEHEIGVAQVSIPLDVEKEMAIFLESLALAQAQEIGVSKAFSADPKENTETTARLSHQLFLMYEAVCTNARTINTRSKAFVDISTLSILKRDIFHALAYQHAASHLFNKNPGSGLSLLNQGLERATIVEDYLTKSQKGKLKLPFNAERFVGLCTKNITNNTERLNKINSLVHRAQPDSTKAPLPPPQPLAIRPDISLSFRLEG</sequence>
<gene>
    <name evidence="3" type="primary">LgM4147LRVhigh.25.01240.00750</name>
    <name evidence="3" type="ORF">BN36_2537690</name>
</gene>
<name>A0A1E1IYH4_LEIGU</name>
<accession>A0A1E1IYH4</accession>
<evidence type="ECO:0000313" key="3">
    <source>
        <dbReference type="EMBL" id="CCM16262.1"/>
    </source>
</evidence>
<reference evidence="3" key="1">
    <citation type="submission" date="2012-08" db="EMBL/GenBank/DDBJ databases">
        <title>Comparative genomics of metastatic and non-metastatic Leishmania guyanensis provides insights into polygenic factors involved in Leishmania RNA virus infection.</title>
        <authorList>
            <person name="Smith D."/>
            <person name="Hertz-Fowler C."/>
            <person name="Martin R."/>
            <person name="Dickens N."/>
            <person name="Fasel N."/>
            <person name="Falquet L."/>
            <person name="Beverley S."/>
            <person name="Zangger H."/>
            <person name="Calderon-Copete S."/>
            <person name="Mottram J."/>
            <person name="Xenarios I."/>
        </authorList>
    </citation>
    <scope>NUCLEOTIDE SEQUENCE</scope>
    <source>
        <strain evidence="3">MHOM/BR/75/M4147/SSU:IR2SAT-LUC</strain>
    </source>
</reference>
<dbReference type="PROSITE" id="PS51180">
    <property type="entry name" value="BRO1"/>
    <property type="match status" value="1"/>
</dbReference>
<dbReference type="InterPro" id="IPR004328">
    <property type="entry name" value="BRO1_dom"/>
</dbReference>
<dbReference type="Gene3D" id="1.25.40.280">
    <property type="entry name" value="alix/aip1 like domains"/>
    <property type="match status" value="1"/>
</dbReference>
<dbReference type="AlphaFoldDB" id="A0A1E1IYH4"/>
<evidence type="ECO:0000256" key="1">
    <source>
        <dbReference type="ARBA" id="ARBA00008901"/>
    </source>
</evidence>
<feature type="domain" description="BRO1" evidence="2">
    <location>
        <begin position="49"/>
        <end position="426"/>
    </location>
</feature>
<dbReference type="Pfam" id="PF03097">
    <property type="entry name" value="BRO1"/>
    <property type="match status" value="1"/>
</dbReference>
<evidence type="ECO:0000259" key="2">
    <source>
        <dbReference type="PROSITE" id="PS51180"/>
    </source>
</evidence>
<protein>
    <recommendedName>
        <fullName evidence="2">BRO1 domain-containing protein</fullName>
    </recommendedName>
</protein>
<dbReference type="InterPro" id="IPR038898">
    <property type="entry name" value="BROX"/>
</dbReference>
<dbReference type="InterPro" id="IPR038499">
    <property type="entry name" value="BRO1_sf"/>
</dbReference>